<evidence type="ECO:0000256" key="5">
    <source>
        <dbReference type="HAMAP-Rule" id="MF_00651"/>
    </source>
</evidence>
<organism evidence="7 8">
    <name type="scientific">Candidatus Magasanikbacteria bacterium RIFCSPLOWO2_01_FULL_40_15</name>
    <dbReference type="NCBI Taxonomy" id="1798686"/>
    <lineage>
        <taxon>Bacteria</taxon>
        <taxon>Candidatus Magasanikiibacteriota</taxon>
    </lineage>
</organism>
<evidence type="ECO:0000256" key="2">
    <source>
        <dbReference type="ARBA" id="ARBA00022517"/>
    </source>
</evidence>
<accession>A0A1F6N287</accession>
<dbReference type="GO" id="GO:0005829">
    <property type="term" value="C:cytosol"/>
    <property type="evidence" value="ECO:0007669"/>
    <property type="project" value="TreeGrafter"/>
</dbReference>
<dbReference type="GO" id="GO:0004518">
    <property type="term" value="F:nuclease activity"/>
    <property type="evidence" value="ECO:0007669"/>
    <property type="project" value="UniProtKB-KW"/>
</dbReference>
<evidence type="ECO:0000256" key="4">
    <source>
        <dbReference type="ARBA" id="ARBA00022801"/>
    </source>
</evidence>
<evidence type="ECO:0000313" key="8">
    <source>
        <dbReference type="Proteomes" id="UP000177040"/>
    </source>
</evidence>
<name>A0A1F6N287_9BACT</name>
<comment type="function">
    <text evidence="5">Could be a nuclease involved in processing of the 5'-end of pre-16S rRNA.</text>
</comment>
<keyword evidence="4 5" id="KW-0378">Hydrolase</keyword>
<dbReference type="InterPro" id="IPR037027">
    <property type="entry name" value="YqgF/RNaseH-like_dom_sf"/>
</dbReference>
<comment type="caution">
    <text evidence="7">The sequence shown here is derived from an EMBL/GenBank/DDBJ whole genome shotgun (WGS) entry which is preliminary data.</text>
</comment>
<dbReference type="EC" id="3.1.-.-" evidence="5"/>
<dbReference type="NCBIfam" id="TIGR00250">
    <property type="entry name" value="RNAse_H_YqgF"/>
    <property type="match status" value="1"/>
</dbReference>
<gene>
    <name evidence="7" type="ORF">A2983_03370</name>
</gene>
<dbReference type="HAMAP" id="MF_00651">
    <property type="entry name" value="Nuclease_YqgF"/>
    <property type="match status" value="1"/>
</dbReference>
<keyword evidence="2 5" id="KW-0690">Ribosome biogenesis</keyword>
<evidence type="ECO:0000256" key="3">
    <source>
        <dbReference type="ARBA" id="ARBA00022722"/>
    </source>
</evidence>
<evidence type="ECO:0000256" key="1">
    <source>
        <dbReference type="ARBA" id="ARBA00022490"/>
    </source>
</evidence>
<proteinExistence type="inferred from homology"/>
<comment type="subcellular location">
    <subcellularLocation>
        <location evidence="5">Cytoplasm</location>
    </subcellularLocation>
</comment>
<dbReference type="EMBL" id="MFQH01000017">
    <property type="protein sequence ID" value="OGH78095.1"/>
    <property type="molecule type" value="Genomic_DNA"/>
</dbReference>
<keyword evidence="3 5" id="KW-0540">Nuclease</keyword>
<dbReference type="Pfam" id="PF03652">
    <property type="entry name" value="RuvX"/>
    <property type="match status" value="1"/>
</dbReference>
<dbReference type="PANTHER" id="PTHR33317">
    <property type="entry name" value="POLYNUCLEOTIDYL TRANSFERASE, RIBONUCLEASE H-LIKE SUPERFAMILY PROTEIN"/>
    <property type="match status" value="1"/>
</dbReference>
<reference evidence="7 8" key="1">
    <citation type="journal article" date="2016" name="Nat. Commun.">
        <title>Thousands of microbial genomes shed light on interconnected biogeochemical processes in an aquifer system.</title>
        <authorList>
            <person name="Anantharaman K."/>
            <person name="Brown C.T."/>
            <person name="Hug L.A."/>
            <person name="Sharon I."/>
            <person name="Castelle C.J."/>
            <person name="Probst A.J."/>
            <person name="Thomas B.C."/>
            <person name="Singh A."/>
            <person name="Wilkins M.J."/>
            <person name="Karaoz U."/>
            <person name="Brodie E.L."/>
            <person name="Williams K.H."/>
            <person name="Hubbard S.S."/>
            <person name="Banfield J.F."/>
        </authorList>
    </citation>
    <scope>NUCLEOTIDE SEQUENCE [LARGE SCALE GENOMIC DNA]</scope>
</reference>
<dbReference type="CDD" id="cd16964">
    <property type="entry name" value="YqgF"/>
    <property type="match status" value="1"/>
</dbReference>
<dbReference type="InterPro" id="IPR006641">
    <property type="entry name" value="YqgF/RNaseH-like_dom"/>
</dbReference>
<dbReference type="InterPro" id="IPR012337">
    <property type="entry name" value="RNaseH-like_sf"/>
</dbReference>
<dbReference type="Proteomes" id="UP000177040">
    <property type="component" value="Unassembled WGS sequence"/>
</dbReference>
<keyword evidence="1 5" id="KW-0963">Cytoplasm</keyword>
<dbReference type="InterPro" id="IPR005227">
    <property type="entry name" value="YqgF"/>
</dbReference>
<evidence type="ECO:0000313" key="7">
    <source>
        <dbReference type="EMBL" id="OGH78095.1"/>
    </source>
</evidence>
<evidence type="ECO:0000259" key="6">
    <source>
        <dbReference type="SMART" id="SM00732"/>
    </source>
</evidence>
<dbReference type="GO" id="GO:0000967">
    <property type="term" value="P:rRNA 5'-end processing"/>
    <property type="evidence" value="ECO:0007669"/>
    <property type="project" value="UniProtKB-UniRule"/>
</dbReference>
<dbReference type="SMART" id="SM00732">
    <property type="entry name" value="YqgFc"/>
    <property type="match status" value="1"/>
</dbReference>
<feature type="domain" description="YqgF/RNase H-like" evidence="6">
    <location>
        <begin position="1"/>
        <end position="98"/>
    </location>
</feature>
<dbReference type="AlphaFoldDB" id="A0A1F6N287"/>
<protein>
    <recommendedName>
        <fullName evidence="5">Putative pre-16S rRNA nuclease</fullName>
        <ecNumber evidence="5">3.1.-.-</ecNumber>
    </recommendedName>
</protein>
<dbReference type="SUPFAM" id="SSF53098">
    <property type="entry name" value="Ribonuclease H-like"/>
    <property type="match status" value="1"/>
</dbReference>
<dbReference type="Gene3D" id="3.30.420.140">
    <property type="entry name" value="YqgF/RNase H-like domain"/>
    <property type="match status" value="1"/>
</dbReference>
<comment type="similarity">
    <text evidence="5">Belongs to the YqgF HJR family.</text>
</comment>
<sequence length="125" mass="13620">MNILGIDFGKKRIGLAWMQMGLDVVLPFGIIEHKNAVAEIVRLCEAEKIGKIICGLPLGLDGKENANTVAVRDFVAQLKNSSVCPVEFIDERFSSAAADRISGDASRDEKAAMIILQIYLDRANS</sequence>
<dbReference type="PANTHER" id="PTHR33317:SF4">
    <property type="entry name" value="POLYNUCLEOTIDYL TRANSFERASE, RIBONUCLEASE H-LIKE SUPERFAMILY PROTEIN"/>
    <property type="match status" value="1"/>
</dbReference>
<dbReference type="GO" id="GO:0016788">
    <property type="term" value="F:hydrolase activity, acting on ester bonds"/>
    <property type="evidence" value="ECO:0007669"/>
    <property type="project" value="UniProtKB-UniRule"/>
</dbReference>